<proteinExistence type="inferred from homology"/>
<evidence type="ECO:0000256" key="4">
    <source>
        <dbReference type="ARBA" id="ARBA00023163"/>
    </source>
</evidence>
<evidence type="ECO:0000256" key="2">
    <source>
        <dbReference type="ARBA" id="ARBA00023015"/>
    </source>
</evidence>
<evidence type="ECO:0000256" key="1">
    <source>
        <dbReference type="ARBA" id="ARBA00011046"/>
    </source>
</evidence>
<sequence>MKLFDSELKIMDVLWRKGKTPAKEIADELGQSIGWNKNTTYTVIKKCVDKGAVLRTEPNFQCEALVRREEVQKEETAELINKMFGGSDELFFSSFLKNKGLSDEKADELLKLIEKMK</sequence>
<keyword evidence="2" id="KW-0805">Transcription regulation</keyword>
<gene>
    <name evidence="5" type="ORF">DWY25_07220</name>
</gene>
<dbReference type="RefSeq" id="WP_006057941.1">
    <property type="nucleotide sequence ID" value="NZ_CABJCV010000007.1"/>
</dbReference>
<evidence type="ECO:0000313" key="5">
    <source>
        <dbReference type="EMBL" id="RGR74871.1"/>
    </source>
</evidence>
<keyword evidence="3" id="KW-0238">DNA-binding</keyword>
<name>A0A412G359_9FIRM</name>
<keyword evidence="4" id="KW-0804">Transcription</keyword>
<dbReference type="GeneID" id="83015194"/>
<dbReference type="InterPro" id="IPR036388">
    <property type="entry name" value="WH-like_DNA-bd_sf"/>
</dbReference>
<dbReference type="GO" id="GO:0003677">
    <property type="term" value="F:DNA binding"/>
    <property type="evidence" value="ECO:0007669"/>
    <property type="project" value="UniProtKB-KW"/>
</dbReference>
<dbReference type="InterPro" id="IPR005650">
    <property type="entry name" value="BlaI_family"/>
</dbReference>
<dbReference type="Gene3D" id="1.10.10.10">
    <property type="entry name" value="Winged helix-like DNA-binding domain superfamily/Winged helix DNA-binding domain"/>
    <property type="match status" value="1"/>
</dbReference>
<comment type="caution">
    <text evidence="5">The sequence shown here is derived from an EMBL/GenBank/DDBJ whole genome shotgun (WGS) entry which is preliminary data.</text>
</comment>
<dbReference type="SUPFAM" id="SSF46785">
    <property type="entry name" value="Winged helix' DNA-binding domain"/>
    <property type="match status" value="1"/>
</dbReference>
<dbReference type="Gene3D" id="1.10.4040.10">
    <property type="entry name" value="Penicillinase repressor domain"/>
    <property type="match status" value="1"/>
</dbReference>
<dbReference type="Proteomes" id="UP000284178">
    <property type="component" value="Unassembled WGS sequence"/>
</dbReference>
<protein>
    <submittedName>
        <fullName evidence="5">BlaI/MecI/CopY family transcriptional regulator</fullName>
    </submittedName>
</protein>
<dbReference type="EMBL" id="QRUP01000007">
    <property type="protein sequence ID" value="RGR74871.1"/>
    <property type="molecule type" value="Genomic_DNA"/>
</dbReference>
<reference evidence="5 6" key="1">
    <citation type="submission" date="2018-08" db="EMBL/GenBank/DDBJ databases">
        <title>A genome reference for cultivated species of the human gut microbiota.</title>
        <authorList>
            <person name="Zou Y."/>
            <person name="Xue W."/>
            <person name="Luo G."/>
        </authorList>
    </citation>
    <scope>NUCLEOTIDE SEQUENCE [LARGE SCALE GENOMIC DNA]</scope>
    <source>
        <strain evidence="5 6">AF24-29</strain>
    </source>
</reference>
<dbReference type="GO" id="GO:0045892">
    <property type="term" value="P:negative regulation of DNA-templated transcription"/>
    <property type="evidence" value="ECO:0007669"/>
    <property type="project" value="InterPro"/>
</dbReference>
<evidence type="ECO:0000313" key="6">
    <source>
        <dbReference type="Proteomes" id="UP000284178"/>
    </source>
</evidence>
<dbReference type="Pfam" id="PF03965">
    <property type="entry name" value="Penicillinase_R"/>
    <property type="match status" value="1"/>
</dbReference>
<organism evidence="5 6">
    <name type="scientific">Holdemania filiformis</name>
    <dbReference type="NCBI Taxonomy" id="61171"/>
    <lineage>
        <taxon>Bacteria</taxon>
        <taxon>Bacillati</taxon>
        <taxon>Bacillota</taxon>
        <taxon>Erysipelotrichia</taxon>
        <taxon>Erysipelotrichales</taxon>
        <taxon>Erysipelotrichaceae</taxon>
        <taxon>Holdemania</taxon>
    </lineage>
</organism>
<dbReference type="AlphaFoldDB" id="A0A412G359"/>
<evidence type="ECO:0000256" key="3">
    <source>
        <dbReference type="ARBA" id="ARBA00023125"/>
    </source>
</evidence>
<dbReference type="InterPro" id="IPR036390">
    <property type="entry name" value="WH_DNA-bd_sf"/>
</dbReference>
<dbReference type="PIRSF" id="PIRSF019455">
    <property type="entry name" value="CopR_AtkY"/>
    <property type="match status" value="1"/>
</dbReference>
<accession>A0A412G359</accession>
<keyword evidence="6" id="KW-1185">Reference proteome</keyword>
<comment type="similarity">
    <text evidence="1">Belongs to the BlaI transcriptional regulatory family.</text>
</comment>